<evidence type="ECO:0000313" key="2">
    <source>
        <dbReference type="WBParaSite" id="SPAL_0000975400.1"/>
    </source>
</evidence>
<sequence>MSSKNLNIINYIETTDSICNIIEKATSNKDFYNELKNYQITKCFEPLNAIYKIVIYNESHYDTTECELLIPGCENNNLNDKPTIRMLYKRRDIDFESQTNIIVENTADLRMENESKKLYHAAKHAQIIKYLLNKFYFASKLTIFNRDGLEKTDDFILLVIEKIISNKLEYLSPIYLHSIITFTSKYDITEHDIFFGKPNLKVFTIHVSAQKIFEDKYLLIDKFWKFIDIIFNKKIQLKLIFEPDERSIFLTLTILNYSKKRNINVLVYNENDEFNFFTLIKKGIGRKDYELIEHLSSVTLLINTFADFLSIESALIGMDNLESLKINFNRIIYSNIYKENIKFDDIRKIYHKIFNFKIFNKKLRSVTLEYQDNYYPPNFETFNFSDKLYDMFIVSLFSILPNSITIMKFKNLPYLKEEYFEYLHKTTPNLDTIVFKHCRYLPDEPLLLFKNLRNVFFVNNLGVTVPSWVEIVIYQDFNDYMYRNFFWPYLKKNNKEFYRLMKNCTFKHTFWMDKNCNADTVIFMKDILKWKRAINLLNL</sequence>
<evidence type="ECO:0000313" key="1">
    <source>
        <dbReference type="Proteomes" id="UP000046392"/>
    </source>
</evidence>
<organism evidence="1 2">
    <name type="scientific">Strongyloides papillosus</name>
    <name type="common">Intestinal threadworm</name>
    <dbReference type="NCBI Taxonomy" id="174720"/>
    <lineage>
        <taxon>Eukaryota</taxon>
        <taxon>Metazoa</taxon>
        <taxon>Ecdysozoa</taxon>
        <taxon>Nematoda</taxon>
        <taxon>Chromadorea</taxon>
        <taxon>Rhabditida</taxon>
        <taxon>Tylenchina</taxon>
        <taxon>Panagrolaimomorpha</taxon>
        <taxon>Strongyloidoidea</taxon>
        <taxon>Strongyloididae</taxon>
        <taxon>Strongyloides</taxon>
    </lineage>
</organism>
<keyword evidence="1" id="KW-1185">Reference proteome</keyword>
<name>A0A0N5BV89_STREA</name>
<proteinExistence type="predicted"/>
<accession>A0A0N5BV89</accession>
<dbReference type="Proteomes" id="UP000046392">
    <property type="component" value="Unplaced"/>
</dbReference>
<dbReference type="AlphaFoldDB" id="A0A0N5BV89"/>
<dbReference type="WBParaSite" id="SPAL_0000975400.1">
    <property type="protein sequence ID" value="SPAL_0000975400.1"/>
    <property type="gene ID" value="SPAL_0000975400"/>
</dbReference>
<reference evidence="2" key="1">
    <citation type="submission" date="2017-02" db="UniProtKB">
        <authorList>
            <consortium name="WormBaseParasite"/>
        </authorList>
    </citation>
    <scope>IDENTIFICATION</scope>
</reference>
<protein>
    <submittedName>
        <fullName evidence="2">BTB domain-containing protein</fullName>
    </submittedName>
</protein>